<dbReference type="Proteomes" id="UP001642502">
    <property type="component" value="Unassembled WGS sequence"/>
</dbReference>
<keyword evidence="3" id="KW-1185">Reference proteome</keyword>
<evidence type="ECO:0000313" key="2">
    <source>
        <dbReference type="EMBL" id="CAK7266362.1"/>
    </source>
</evidence>
<feature type="domain" description="Rrn7/TAF1B C-terminal cyclin" evidence="1">
    <location>
        <begin position="22"/>
        <end position="195"/>
    </location>
</feature>
<dbReference type="Pfam" id="PF20645">
    <property type="entry name" value="Rrn7_cyclin_C"/>
    <property type="match status" value="1"/>
</dbReference>
<comment type="caution">
    <text evidence="2">The sequence shown here is derived from an EMBL/GenBank/DDBJ whole genome shotgun (WGS) entry which is preliminary data.</text>
</comment>
<evidence type="ECO:0000313" key="3">
    <source>
        <dbReference type="Proteomes" id="UP001642502"/>
    </source>
</evidence>
<proteinExistence type="predicted"/>
<reference evidence="2 3" key="1">
    <citation type="submission" date="2024-01" db="EMBL/GenBank/DDBJ databases">
        <authorList>
            <person name="Allen C."/>
            <person name="Tagirdzhanova G."/>
        </authorList>
    </citation>
    <scope>NUCLEOTIDE SEQUENCE [LARGE SCALE GENOMIC DNA]</scope>
    <source>
        <strain evidence="2 3">CBS 119000</strain>
    </source>
</reference>
<sequence>MLERLPAGYLRALTETQPFSVGGELHEAIMNLVKGFRLNHDLQFPGLNVPPILWAWTRDLGLPSMTLYPPLHFNVALKLMHRTKLLWIDYPDVLLLASIVMVTKLLLPFDAGDESKGDDAKIMDGQNTKTRHATSPSSQAICMDWDKWRAVYNELHAAQTASRRLTRQEMANLRPQDVWSLTADQIDDYMDWQQQFRLSDKEGVLKLIRKAVKEMN</sequence>
<evidence type="ECO:0000259" key="1">
    <source>
        <dbReference type="Pfam" id="PF20645"/>
    </source>
</evidence>
<dbReference type="InterPro" id="IPR048538">
    <property type="entry name" value="Rrn7_cyclin_C"/>
</dbReference>
<accession>A0ABP0DDX2</accession>
<protein>
    <recommendedName>
        <fullName evidence="1">Rrn7/TAF1B C-terminal cyclin domain-containing protein</fullName>
    </recommendedName>
</protein>
<name>A0ABP0DDX2_9PEZI</name>
<gene>
    <name evidence="2" type="ORF">SEPCBS119000_001986</name>
</gene>
<organism evidence="2 3">
    <name type="scientific">Sporothrix epigloea</name>
    <dbReference type="NCBI Taxonomy" id="1892477"/>
    <lineage>
        <taxon>Eukaryota</taxon>
        <taxon>Fungi</taxon>
        <taxon>Dikarya</taxon>
        <taxon>Ascomycota</taxon>
        <taxon>Pezizomycotina</taxon>
        <taxon>Sordariomycetes</taxon>
        <taxon>Sordariomycetidae</taxon>
        <taxon>Ophiostomatales</taxon>
        <taxon>Ophiostomataceae</taxon>
        <taxon>Sporothrix</taxon>
    </lineage>
</organism>
<dbReference type="EMBL" id="CAWUON010000018">
    <property type="protein sequence ID" value="CAK7266362.1"/>
    <property type="molecule type" value="Genomic_DNA"/>
</dbReference>